<dbReference type="AlphaFoldDB" id="A0A1M6SWH0"/>
<protein>
    <submittedName>
        <fullName evidence="1">Uncharacterized protein</fullName>
    </submittedName>
</protein>
<sequence length="104" mass="11973">MKKFIPIEMDKVRNLRLGINAICQIEDMTGKTITKLNENLGIKEFRIILYCALKWEDKSLTLDKVGELMDEVIEKKGIDYLNEKLAEVLENSLGGTKKKMNQKV</sequence>
<accession>A0A1M6SWH0</accession>
<dbReference type="EMBL" id="FRAG01000072">
    <property type="protein sequence ID" value="SHK48990.1"/>
    <property type="molecule type" value="Genomic_DNA"/>
</dbReference>
<evidence type="ECO:0000313" key="2">
    <source>
        <dbReference type="Proteomes" id="UP000184465"/>
    </source>
</evidence>
<organism evidence="1 2">
    <name type="scientific">Paramaledivibacter caminithermalis (strain DSM 15212 / CIP 107654 / DViRD3)</name>
    <name type="common">Clostridium caminithermale</name>
    <dbReference type="NCBI Taxonomy" id="1121301"/>
    <lineage>
        <taxon>Bacteria</taxon>
        <taxon>Bacillati</taxon>
        <taxon>Bacillota</taxon>
        <taxon>Clostridia</taxon>
        <taxon>Peptostreptococcales</taxon>
        <taxon>Caminicellaceae</taxon>
        <taxon>Paramaledivibacter</taxon>
    </lineage>
</organism>
<keyword evidence="2" id="KW-1185">Reference proteome</keyword>
<gene>
    <name evidence="1" type="ORF">SAMN02745912_03460</name>
</gene>
<reference evidence="1 2" key="1">
    <citation type="submission" date="2016-11" db="EMBL/GenBank/DDBJ databases">
        <authorList>
            <person name="Jaros S."/>
            <person name="Januszkiewicz K."/>
            <person name="Wedrychowicz H."/>
        </authorList>
    </citation>
    <scope>NUCLEOTIDE SEQUENCE [LARGE SCALE GENOMIC DNA]</scope>
    <source>
        <strain evidence="1 2">DSM 15212</strain>
    </source>
</reference>
<dbReference type="Proteomes" id="UP000184465">
    <property type="component" value="Unassembled WGS sequence"/>
</dbReference>
<dbReference type="RefSeq" id="WP_073152947.1">
    <property type="nucleotide sequence ID" value="NZ_FRAG01000072.1"/>
</dbReference>
<dbReference type="OrthoDB" id="1801573at2"/>
<proteinExistence type="predicted"/>
<dbReference type="STRING" id="1121301.SAMN02745912_03460"/>
<name>A0A1M6SWH0_PARC5</name>
<evidence type="ECO:0000313" key="1">
    <source>
        <dbReference type="EMBL" id="SHK48990.1"/>
    </source>
</evidence>